<organism evidence="2 3">
    <name type="scientific">Amycolatopsis tucumanensis</name>
    <dbReference type="NCBI Taxonomy" id="401106"/>
    <lineage>
        <taxon>Bacteria</taxon>
        <taxon>Bacillati</taxon>
        <taxon>Actinomycetota</taxon>
        <taxon>Actinomycetes</taxon>
        <taxon>Pseudonocardiales</taxon>
        <taxon>Pseudonocardiaceae</taxon>
        <taxon>Amycolatopsis</taxon>
    </lineage>
</organism>
<dbReference type="EMBL" id="BAABCM010000001">
    <property type="protein sequence ID" value="GAA3792693.1"/>
    <property type="molecule type" value="Genomic_DNA"/>
</dbReference>
<comment type="caution">
    <text evidence="2">The sequence shown here is derived from an EMBL/GenBank/DDBJ whole genome shotgun (WGS) entry which is preliminary data.</text>
</comment>
<gene>
    <name evidence="2" type="ORF">GCM10022380_06810</name>
</gene>
<protein>
    <submittedName>
        <fullName evidence="2">Uncharacterized protein</fullName>
    </submittedName>
</protein>
<dbReference type="Proteomes" id="UP001501624">
    <property type="component" value="Unassembled WGS sequence"/>
</dbReference>
<evidence type="ECO:0000313" key="2">
    <source>
        <dbReference type="EMBL" id="GAA3792693.1"/>
    </source>
</evidence>
<name>A0ABP7HIF4_9PSEU</name>
<evidence type="ECO:0000313" key="3">
    <source>
        <dbReference type="Proteomes" id="UP001501624"/>
    </source>
</evidence>
<sequence length="108" mass="11263">MSEAVGLHREHQARPHRFAVDEHGARAADPVLAAEMGAGQSEIVAQGVGRRAPRFDVELVTGAVDGGGTLWLFSVGAGVYSDPVSPQNGAPGRHLRGIRCSVGSHDLT</sequence>
<reference evidence="3" key="1">
    <citation type="journal article" date="2019" name="Int. J. Syst. Evol. Microbiol.">
        <title>The Global Catalogue of Microorganisms (GCM) 10K type strain sequencing project: providing services to taxonomists for standard genome sequencing and annotation.</title>
        <authorList>
            <consortium name="The Broad Institute Genomics Platform"/>
            <consortium name="The Broad Institute Genome Sequencing Center for Infectious Disease"/>
            <person name="Wu L."/>
            <person name="Ma J."/>
        </authorList>
    </citation>
    <scope>NUCLEOTIDE SEQUENCE [LARGE SCALE GENOMIC DNA]</scope>
    <source>
        <strain evidence="3">JCM 17017</strain>
    </source>
</reference>
<keyword evidence="3" id="KW-1185">Reference proteome</keyword>
<proteinExistence type="predicted"/>
<accession>A0ABP7HIF4</accession>
<evidence type="ECO:0000256" key="1">
    <source>
        <dbReference type="SAM" id="MobiDB-lite"/>
    </source>
</evidence>
<feature type="region of interest" description="Disordered" evidence="1">
    <location>
        <begin position="1"/>
        <end position="22"/>
    </location>
</feature>